<keyword evidence="2" id="KW-1185">Reference proteome</keyword>
<evidence type="ECO:0000313" key="2">
    <source>
        <dbReference type="Proteomes" id="UP000183940"/>
    </source>
</evidence>
<organism evidence="1 2">
    <name type="scientific">Roseofilum reptotaenium AO1-A</name>
    <dbReference type="NCBI Taxonomy" id="1925591"/>
    <lineage>
        <taxon>Bacteria</taxon>
        <taxon>Bacillati</taxon>
        <taxon>Cyanobacteriota</taxon>
        <taxon>Cyanophyceae</taxon>
        <taxon>Desertifilales</taxon>
        <taxon>Desertifilaceae</taxon>
        <taxon>Roseofilum</taxon>
    </lineage>
</organism>
<evidence type="ECO:0000313" key="1">
    <source>
        <dbReference type="EMBL" id="OJJ25874.1"/>
    </source>
</evidence>
<proteinExistence type="predicted"/>
<comment type="caution">
    <text evidence="1">The sequence shown here is derived from an EMBL/GenBank/DDBJ whole genome shotgun (WGS) entry which is preliminary data.</text>
</comment>
<accession>A0A1L9QT73</accession>
<dbReference type="Proteomes" id="UP000183940">
    <property type="component" value="Unassembled WGS sequence"/>
</dbReference>
<protein>
    <submittedName>
        <fullName evidence="1">Uncharacterized protein</fullName>
    </submittedName>
</protein>
<dbReference type="STRING" id="1925591.BI308_09050"/>
<dbReference type="EMBL" id="MLAW01000012">
    <property type="protein sequence ID" value="OJJ25874.1"/>
    <property type="molecule type" value="Genomic_DNA"/>
</dbReference>
<gene>
    <name evidence="1" type="ORF">BI308_09050</name>
</gene>
<reference evidence="1" key="1">
    <citation type="submission" date="2016-10" db="EMBL/GenBank/DDBJ databases">
        <title>CRISPR-Cas defence system in Roseofilum reptotaenium: evidence of a bacteriophage-cyanobacterium arms race in the coral black band disease.</title>
        <authorList>
            <person name="Buerger P."/>
            <person name="Wood-Charlson E.M."/>
            <person name="Weynberg K.D."/>
            <person name="Willis B."/>
            <person name="Van Oppen M.J."/>
        </authorList>
    </citation>
    <scope>NUCLEOTIDE SEQUENCE [LARGE SCALE GENOMIC DNA]</scope>
    <source>
        <strain evidence="1">AO1-A</strain>
    </source>
</reference>
<name>A0A1L9QT73_9CYAN</name>
<dbReference type="AlphaFoldDB" id="A0A1L9QT73"/>
<sequence>MGGISEGIGIAQQIAINPDIFVTITAKQSIPIVNMTQLLEEAIAQLKQLPEDQQDAIAARLLAEIQDELNWTTRFEATTDEQWEAIAQSVREEIAAGDTTPISGTPGYKLLRFAGSIPAEDLQIMAEAIQEDCNRIDIEEW</sequence>